<keyword evidence="1" id="KW-0223">Dioxygenase</keyword>
<accession>A0A5R9FZZ3</accession>
<dbReference type="EMBL" id="VCIW01000020">
    <property type="protein sequence ID" value="TLS49637.1"/>
    <property type="molecule type" value="Genomic_DNA"/>
</dbReference>
<dbReference type="AlphaFoldDB" id="A0A5R9FZZ3"/>
<dbReference type="Gene3D" id="2.60.120.620">
    <property type="entry name" value="q2cbj1_9rhob like domain"/>
    <property type="match status" value="1"/>
</dbReference>
<dbReference type="Pfam" id="PF05721">
    <property type="entry name" value="PhyH"/>
    <property type="match status" value="1"/>
</dbReference>
<dbReference type="InterPro" id="IPR008775">
    <property type="entry name" value="Phytyl_CoA_dOase-like"/>
</dbReference>
<evidence type="ECO:0000313" key="2">
    <source>
        <dbReference type="Proteomes" id="UP000309676"/>
    </source>
</evidence>
<gene>
    <name evidence="1" type="ORF">FE782_24690</name>
</gene>
<comment type="caution">
    <text evidence="1">The sequence shown here is derived from an EMBL/GenBank/DDBJ whole genome shotgun (WGS) entry which is preliminary data.</text>
</comment>
<dbReference type="PANTHER" id="PTHR20883:SF48">
    <property type="entry name" value="ECTOINE DIOXYGENASE"/>
    <property type="match status" value="1"/>
</dbReference>
<dbReference type="PANTHER" id="PTHR20883">
    <property type="entry name" value="PHYTANOYL-COA DIOXYGENASE DOMAIN CONTAINING 1"/>
    <property type="match status" value="1"/>
</dbReference>
<sequence>MRISSPGGVRVNEENSKFEEALAALGAFDDLLTEEEKASIDERGFVVFPGVLSEAALAKLRDKYEELMEREGANAGMEVHQEQGTRRLADLVNKGSVFDTVYVHPKVLAAARRVIGRPFQLSSLNARDAVPGEGLQALHADWGPRRADEPFHVCNSIWLIDDFTADNGATRIVPGTHKLGGSPSDYMADPRDPHPDEVALVAPAGTVCVFNSHVWHGGTTNRTNRTRRAMHSYYTARELPQQLRQAEYIRKQTYDRISPAARYILNV</sequence>
<keyword evidence="2" id="KW-1185">Reference proteome</keyword>
<dbReference type="Proteomes" id="UP000309676">
    <property type="component" value="Unassembled WGS sequence"/>
</dbReference>
<dbReference type="SUPFAM" id="SSF51197">
    <property type="entry name" value="Clavaminate synthase-like"/>
    <property type="match status" value="1"/>
</dbReference>
<keyword evidence="1" id="KW-0560">Oxidoreductase</keyword>
<proteinExistence type="predicted"/>
<dbReference type="GO" id="GO:0016706">
    <property type="term" value="F:2-oxoglutarate-dependent dioxygenase activity"/>
    <property type="evidence" value="ECO:0007669"/>
    <property type="project" value="UniProtKB-ARBA"/>
</dbReference>
<name>A0A5R9FZZ3_9BACL</name>
<dbReference type="OrthoDB" id="976214at2"/>
<evidence type="ECO:0000313" key="1">
    <source>
        <dbReference type="EMBL" id="TLS49637.1"/>
    </source>
</evidence>
<dbReference type="GO" id="GO:0005506">
    <property type="term" value="F:iron ion binding"/>
    <property type="evidence" value="ECO:0007669"/>
    <property type="project" value="UniProtKB-ARBA"/>
</dbReference>
<reference evidence="1 2" key="1">
    <citation type="submission" date="2019-05" db="EMBL/GenBank/DDBJ databases">
        <authorList>
            <person name="Narsing Rao M.P."/>
            <person name="Li W.J."/>
        </authorList>
    </citation>
    <scope>NUCLEOTIDE SEQUENCE [LARGE SCALE GENOMIC DNA]</scope>
    <source>
        <strain evidence="1 2">SYSU_K30003</strain>
    </source>
</reference>
<organism evidence="1 2">
    <name type="scientific">Paenibacillus antri</name>
    <dbReference type="NCBI Taxonomy" id="2582848"/>
    <lineage>
        <taxon>Bacteria</taxon>
        <taxon>Bacillati</taxon>
        <taxon>Bacillota</taxon>
        <taxon>Bacilli</taxon>
        <taxon>Bacillales</taxon>
        <taxon>Paenibacillaceae</taxon>
        <taxon>Paenibacillus</taxon>
    </lineage>
</organism>
<protein>
    <submittedName>
        <fullName evidence="1">Phytanoyl-CoA dioxygenase family protein</fullName>
    </submittedName>
</protein>